<evidence type="ECO:0000256" key="2">
    <source>
        <dbReference type="SAM" id="SignalP"/>
    </source>
</evidence>
<dbReference type="EMBL" id="PSQJ01000014">
    <property type="protein sequence ID" value="PTL86058.1"/>
    <property type="molecule type" value="Genomic_DNA"/>
</dbReference>
<dbReference type="AlphaFoldDB" id="A0A2T4VWA5"/>
<evidence type="ECO:0000256" key="1">
    <source>
        <dbReference type="SAM" id="MobiDB-lite"/>
    </source>
</evidence>
<sequence>MKNIIITSTLILSSVIMFQGDALAGACCGKEANAAIQERDFYPTDVDQLDLSQIPNVPAPQQDLGDLDPVNPVPQDDISSQDLGDLDPINPVPQDDISSQDSGDLEPVHHDIHDLGNIGQVHPVPQDDLDLQQGIIQVIQPIENIEDMQIDFENVPFADLQQPLHDVITVDSFAPSDNDTDTASQNS</sequence>
<accession>A0A2T4VWA5</accession>
<protein>
    <recommendedName>
        <fullName evidence="5">Secreted protein</fullName>
    </recommendedName>
</protein>
<evidence type="ECO:0000313" key="4">
    <source>
        <dbReference type="Proteomes" id="UP000240811"/>
    </source>
</evidence>
<organism evidence="3 4">
    <name type="scientific">Candidatus Liberibacter europaeus</name>
    <dbReference type="NCBI Taxonomy" id="744859"/>
    <lineage>
        <taxon>Bacteria</taxon>
        <taxon>Pseudomonadati</taxon>
        <taxon>Pseudomonadota</taxon>
        <taxon>Alphaproteobacteria</taxon>
        <taxon>Hyphomicrobiales</taxon>
        <taxon>Rhizobiaceae</taxon>
        <taxon>Liberibacter</taxon>
    </lineage>
</organism>
<proteinExistence type="predicted"/>
<evidence type="ECO:0008006" key="5">
    <source>
        <dbReference type="Google" id="ProtNLM"/>
    </source>
</evidence>
<reference evidence="4" key="1">
    <citation type="submission" date="2018-02" db="EMBL/GenBank/DDBJ databases">
        <title>Genome sequence of Candidatus Liberibacter europaeus.</title>
        <authorList>
            <person name="Frampton R.A."/>
            <person name="Thompson S.M."/>
            <person name="David C."/>
            <person name="Addison S.M."/>
            <person name="Smith G.R."/>
        </authorList>
    </citation>
    <scope>NUCLEOTIDE SEQUENCE [LARGE SCALE GENOMIC DNA]</scope>
</reference>
<dbReference type="Proteomes" id="UP000240811">
    <property type="component" value="Unassembled WGS sequence"/>
</dbReference>
<comment type="caution">
    <text evidence="3">The sequence shown here is derived from an EMBL/GenBank/DDBJ whole genome shotgun (WGS) entry which is preliminary data.</text>
</comment>
<evidence type="ECO:0000313" key="3">
    <source>
        <dbReference type="EMBL" id="PTL86058.1"/>
    </source>
</evidence>
<keyword evidence="2" id="KW-0732">Signal</keyword>
<feature type="region of interest" description="Disordered" evidence="1">
    <location>
        <begin position="55"/>
        <end position="104"/>
    </location>
</feature>
<feature type="signal peptide" evidence="2">
    <location>
        <begin position="1"/>
        <end position="24"/>
    </location>
</feature>
<feature type="chain" id="PRO_5015444393" description="Secreted protein" evidence="2">
    <location>
        <begin position="25"/>
        <end position="187"/>
    </location>
</feature>
<name>A0A2T4VWA5_9HYPH</name>
<gene>
    <name evidence="3" type="ORF">C4617_05765</name>
</gene>